<name>A0AAW2TWM4_SESRA</name>
<comment type="subcellular location">
    <subcellularLocation>
        <location evidence="1">Nucleus</location>
    </subcellularLocation>
</comment>
<evidence type="ECO:0000256" key="1">
    <source>
        <dbReference type="PROSITE-ProRule" id="PRU00649"/>
    </source>
</evidence>
<evidence type="ECO:0000259" key="3">
    <source>
        <dbReference type="PROSITE" id="PS51319"/>
    </source>
</evidence>
<dbReference type="PANTHER" id="PTHR47350">
    <property type="entry name" value="PROTEIN IWS1 HOMOLOG 1"/>
    <property type="match status" value="1"/>
</dbReference>
<dbReference type="PROSITE" id="PS51319">
    <property type="entry name" value="TFIIS_N"/>
    <property type="match status" value="1"/>
</dbReference>
<reference evidence="4" key="1">
    <citation type="submission" date="2020-06" db="EMBL/GenBank/DDBJ databases">
        <authorList>
            <person name="Li T."/>
            <person name="Hu X."/>
            <person name="Zhang T."/>
            <person name="Song X."/>
            <person name="Zhang H."/>
            <person name="Dai N."/>
            <person name="Sheng W."/>
            <person name="Hou X."/>
            <person name="Wei L."/>
        </authorList>
    </citation>
    <scope>NUCLEOTIDE SEQUENCE</scope>
    <source>
        <strain evidence="4">G02</strain>
        <tissue evidence="4">Leaf</tissue>
    </source>
</reference>
<comment type="caution">
    <text evidence="4">The sequence shown here is derived from an EMBL/GenBank/DDBJ whole genome shotgun (WGS) entry which is preliminary data.</text>
</comment>
<accession>A0AAW2TWM4</accession>
<dbReference type="PANTHER" id="PTHR47350:SF4">
    <property type="entry name" value="PROTEIN IWS1 HOMOLOG 1"/>
    <property type="match status" value="1"/>
</dbReference>
<dbReference type="Pfam" id="PF08711">
    <property type="entry name" value="Med26"/>
    <property type="match status" value="1"/>
</dbReference>
<feature type="compositionally biased region" description="Acidic residues" evidence="2">
    <location>
        <begin position="1"/>
        <end position="28"/>
    </location>
</feature>
<feature type="region of interest" description="Disordered" evidence="2">
    <location>
        <begin position="1"/>
        <end position="308"/>
    </location>
</feature>
<protein>
    <submittedName>
        <fullName evidence="4">Protein IWS11</fullName>
    </submittedName>
</protein>
<feature type="compositionally biased region" description="Acidic residues" evidence="2">
    <location>
        <begin position="97"/>
        <end position="111"/>
    </location>
</feature>
<organism evidence="4">
    <name type="scientific">Sesamum radiatum</name>
    <name type="common">Black benniseed</name>
    <dbReference type="NCBI Taxonomy" id="300843"/>
    <lineage>
        <taxon>Eukaryota</taxon>
        <taxon>Viridiplantae</taxon>
        <taxon>Streptophyta</taxon>
        <taxon>Embryophyta</taxon>
        <taxon>Tracheophyta</taxon>
        <taxon>Spermatophyta</taxon>
        <taxon>Magnoliopsida</taxon>
        <taxon>eudicotyledons</taxon>
        <taxon>Gunneridae</taxon>
        <taxon>Pentapetalae</taxon>
        <taxon>asterids</taxon>
        <taxon>lamiids</taxon>
        <taxon>Lamiales</taxon>
        <taxon>Pedaliaceae</taxon>
        <taxon>Sesamum</taxon>
    </lineage>
</organism>
<dbReference type="InterPro" id="IPR035441">
    <property type="entry name" value="TFIIS/LEDGF_dom_sf"/>
</dbReference>
<reference evidence="4" key="2">
    <citation type="journal article" date="2024" name="Plant">
        <title>Genomic evolution and insights into agronomic trait innovations of Sesamum species.</title>
        <authorList>
            <person name="Miao H."/>
            <person name="Wang L."/>
            <person name="Qu L."/>
            <person name="Liu H."/>
            <person name="Sun Y."/>
            <person name="Le M."/>
            <person name="Wang Q."/>
            <person name="Wei S."/>
            <person name="Zheng Y."/>
            <person name="Lin W."/>
            <person name="Duan Y."/>
            <person name="Cao H."/>
            <person name="Xiong S."/>
            <person name="Wang X."/>
            <person name="Wei L."/>
            <person name="Li C."/>
            <person name="Ma Q."/>
            <person name="Ju M."/>
            <person name="Zhao R."/>
            <person name="Li G."/>
            <person name="Mu C."/>
            <person name="Tian Q."/>
            <person name="Mei H."/>
            <person name="Zhang T."/>
            <person name="Gao T."/>
            <person name="Zhang H."/>
        </authorList>
    </citation>
    <scope>NUCLEOTIDE SEQUENCE</scope>
    <source>
        <strain evidence="4">G02</strain>
    </source>
</reference>
<feature type="compositionally biased region" description="Basic and acidic residues" evidence="2">
    <location>
        <begin position="112"/>
        <end position="149"/>
    </location>
</feature>
<feature type="compositionally biased region" description="Basic and acidic residues" evidence="2">
    <location>
        <begin position="29"/>
        <end position="46"/>
    </location>
</feature>
<proteinExistence type="predicted"/>
<dbReference type="InterPro" id="IPR044204">
    <property type="entry name" value="IWS1/2"/>
</dbReference>
<feature type="domain" description="TFIIS N-terminal" evidence="3">
    <location>
        <begin position="389"/>
        <end position="469"/>
    </location>
</feature>
<dbReference type="EMBL" id="JACGWJ010000007">
    <property type="protein sequence ID" value="KAL0408011.1"/>
    <property type="molecule type" value="Genomic_DNA"/>
</dbReference>
<dbReference type="GO" id="GO:0009742">
    <property type="term" value="P:brassinosteroid mediated signaling pathway"/>
    <property type="evidence" value="ECO:0007669"/>
    <property type="project" value="InterPro"/>
</dbReference>
<evidence type="ECO:0000313" key="4">
    <source>
        <dbReference type="EMBL" id="KAL0408011.1"/>
    </source>
</evidence>
<dbReference type="AlphaFoldDB" id="A0AAW2TWM4"/>
<dbReference type="GO" id="GO:0032784">
    <property type="term" value="P:regulation of DNA-templated transcription elongation"/>
    <property type="evidence" value="ECO:0007669"/>
    <property type="project" value="InterPro"/>
</dbReference>
<keyword evidence="1" id="KW-0539">Nucleus</keyword>
<gene>
    <name evidence="4" type="ORF">Sradi_1735500</name>
</gene>
<sequence length="511" mass="58349">MGDESDDYRDEDSEPLMDVDEEIQSDPDEPQRDLRDDINDSPRDSNEGSPDPVYIDSQGKLQKRLMIRSPRKDKAKLQKQLIIKSPRKDSSPLDFGFDGDEGDDSKDDDMAEWIRHYYSDDSDGGKKKREEWEKKVAERRRKEEKGEKNKMRRTGGGKMRDDDANVEMKEMQDTIAGENSEDDQEGFRTVNDDNSIYDSDVDPDYSYGSDDEHSPIYSPEDDQEGFRAVDDDNSIDDSDNSYGSGNEHSPIYTSEDDQESFRAVDDDNFMDASDVDPDDSDVDPDDSYGSGNERSPIYATEAEEGEEDEEIKELFEMGKNEKKNEKNAAETALLVKNVMAELKVVAEEDAELYRQGKPAINKLKRLSLLTDVLSKKQLHQEFLDHGGLTLLKNWLEPLPDGSLPDIDIRTAVLKILNDFPIDLQHSDRRGLLKRSGLGKVIMFLSMSAEETTANQKLAKELVDKWVKEQQWHHEMMTLISWILRMNKKLPQLKASKQKQLQATKLGVRIVA</sequence>
<evidence type="ECO:0000256" key="2">
    <source>
        <dbReference type="SAM" id="MobiDB-lite"/>
    </source>
</evidence>
<feature type="compositionally biased region" description="Acidic residues" evidence="2">
    <location>
        <begin position="266"/>
        <end position="286"/>
    </location>
</feature>
<dbReference type="InterPro" id="IPR017923">
    <property type="entry name" value="TFIIS_N"/>
</dbReference>
<feature type="compositionally biased region" description="Basic and acidic residues" evidence="2">
    <location>
        <begin position="158"/>
        <end position="172"/>
    </location>
</feature>
<dbReference type="Gene3D" id="1.20.930.10">
    <property type="entry name" value="Conserved domain common to transcription factors TFIIS, elongin A, CRSP70"/>
    <property type="match status" value="1"/>
</dbReference>
<dbReference type="GO" id="GO:0005634">
    <property type="term" value="C:nucleus"/>
    <property type="evidence" value="ECO:0007669"/>
    <property type="project" value="UniProtKB-SubCell"/>
</dbReference>